<keyword evidence="4 7" id="KW-1133">Transmembrane helix</keyword>
<feature type="transmembrane region" description="Helical" evidence="7">
    <location>
        <begin position="30"/>
        <end position="49"/>
    </location>
</feature>
<evidence type="ECO:0000256" key="5">
    <source>
        <dbReference type="ARBA" id="ARBA00023136"/>
    </source>
</evidence>
<feature type="transmembrane region" description="Helical" evidence="7">
    <location>
        <begin position="84"/>
        <end position="104"/>
    </location>
</feature>
<comment type="caution">
    <text evidence="8">The sequence shown here is derived from an EMBL/GenBank/DDBJ whole genome shotgun (WGS) entry which is preliminary data.</text>
</comment>
<evidence type="ECO:0000256" key="4">
    <source>
        <dbReference type="ARBA" id="ARBA00022989"/>
    </source>
</evidence>
<sequence length="394" mass="41894">MPTAALALGHDGPPPWHWADLATNWTAEPVVLALAVLLAGAYLLGVRAFHRGGGSDGGNGSGAVSGSGGGGASGAARWPLHRTAAFLGGLLVWVWVTCSGLGVYERILFTDRAVQVVLLLMLVPFLLVLGAPVSLLVETASEARRARIMRVLRSRPSRVLMFPAVSTVLLMAPPWLLYFTPWYEKTLTSGAWNIGLHLSLVALGLLYYWPRLQLDPVAHEYPLLVSLVITFAEVIFDAGLALILIYGHHLIAEPHYAGLGRTWGPTLLQDQTWGGNVIWVLGDLIGLPFLCALIRRMIVTGRAETAAVDAALDAEYEAQMAERRAAKAAEGEAAEGEAAAAEAAAADTATGETAAGEAVPVAARAAVEEDEPEGTRPWWLDDPNLKHRFGGAGR</sequence>
<feature type="region of interest" description="Disordered" evidence="6">
    <location>
        <begin position="330"/>
        <end position="394"/>
    </location>
</feature>
<evidence type="ECO:0000313" key="8">
    <source>
        <dbReference type="EMBL" id="GAA2270483.1"/>
    </source>
</evidence>
<evidence type="ECO:0000256" key="3">
    <source>
        <dbReference type="ARBA" id="ARBA00022692"/>
    </source>
</evidence>
<dbReference type="Proteomes" id="UP001500305">
    <property type="component" value="Unassembled WGS sequence"/>
</dbReference>
<protein>
    <recommendedName>
        <fullName evidence="10">Cytochrome c oxidase assembly factor CtaG</fullName>
    </recommendedName>
</protein>
<accession>A0ABN3EUE8</accession>
<feature type="transmembrane region" description="Helical" evidence="7">
    <location>
        <begin position="158"/>
        <end position="178"/>
    </location>
</feature>
<feature type="compositionally biased region" description="Low complexity" evidence="6">
    <location>
        <begin position="336"/>
        <end position="365"/>
    </location>
</feature>
<name>A0ABN3EUE8_9ACTN</name>
<keyword evidence="9" id="KW-1185">Reference proteome</keyword>
<feature type="transmembrane region" description="Helical" evidence="7">
    <location>
        <begin position="116"/>
        <end position="137"/>
    </location>
</feature>
<comment type="subcellular location">
    <subcellularLocation>
        <location evidence="1">Cell membrane</location>
        <topology evidence="1">Multi-pass membrane protein</topology>
    </subcellularLocation>
</comment>
<organism evidence="8 9">
    <name type="scientific">Kitasatospora cystarginea</name>
    <dbReference type="NCBI Taxonomy" id="58350"/>
    <lineage>
        <taxon>Bacteria</taxon>
        <taxon>Bacillati</taxon>
        <taxon>Actinomycetota</taxon>
        <taxon>Actinomycetes</taxon>
        <taxon>Kitasatosporales</taxon>
        <taxon>Streptomycetaceae</taxon>
        <taxon>Kitasatospora</taxon>
    </lineage>
</organism>
<keyword evidence="2" id="KW-1003">Cell membrane</keyword>
<evidence type="ECO:0000256" key="2">
    <source>
        <dbReference type="ARBA" id="ARBA00022475"/>
    </source>
</evidence>
<reference evidence="8 9" key="1">
    <citation type="journal article" date="2019" name="Int. J. Syst. Evol. Microbiol.">
        <title>The Global Catalogue of Microorganisms (GCM) 10K type strain sequencing project: providing services to taxonomists for standard genome sequencing and annotation.</title>
        <authorList>
            <consortium name="The Broad Institute Genomics Platform"/>
            <consortium name="The Broad Institute Genome Sequencing Center for Infectious Disease"/>
            <person name="Wu L."/>
            <person name="Ma J."/>
        </authorList>
    </citation>
    <scope>NUCLEOTIDE SEQUENCE [LARGE SCALE GENOMIC DNA]</scope>
    <source>
        <strain evidence="8 9">JCM 7356</strain>
    </source>
</reference>
<keyword evidence="5 7" id="KW-0472">Membrane</keyword>
<dbReference type="EMBL" id="BAAATR010000041">
    <property type="protein sequence ID" value="GAA2270483.1"/>
    <property type="molecule type" value="Genomic_DNA"/>
</dbReference>
<evidence type="ECO:0000313" key="9">
    <source>
        <dbReference type="Proteomes" id="UP001500305"/>
    </source>
</evidence>
<dbReference type="Pfam" id="PF09678">
    <property type="entry name" value="Caa3_CtaG"/>
    <property type="match status" value="1"/>
</dbReference>
<feature type="transmembrane region" description="Helical" evidence="7">
    <location>
        <begin position="190"/>
        <end position="209"/>
    </location>
</feature>
<proteinExistence type="predicted"/>
<dbReference type="InterPro" id="IPR019108">
    <property type="entry name" value="Caa3_assmbl_CtaG-rel"/>
</dbReference>
<evidence type="ECO:0000256" key="1">
    <source>
        <dbReference type="ARBA" id="ARBA00004651"/>
    </source>
</evidence>
<feature type="transmembrane region" description="Helical" evidence="7">
    <location>
        <begin position="221"/>
        <end position="246"/>
    </location>
</feature>
<feature type="transmembrane region" description="Helical" evidence="7">
    <location>
        <begin position="273"/>
        <end position="294"/>
    </location>
</feature>
<evidence type="ECO:0000256" key="7">
    <source>
        <dbReference type="SAM" id="Phobius"/>
    </source>
</evidence>
<dbReference type="RefSeq" id="WP_344640161.1">
    <property type="nucleotide sequence ID" value="NZ_BAAATR010000041.1"/>
</dbReference>
<keyword evidence="3 7" id="KW-0812">Transmembrane</keyword>
<evidence type="ECO:0008006" key="10">
    <source>
        <dbReference type="Google" id="ProtNLM"/>
    </source>
</evidence>
<gene>
    <name evidence="8" type="ORF">GCM10010430_65220</name>
</gene>
<evidence type="ECO:0000256" key="6">
    <source>
        <dbReference type="SAM" id="MobiDB-lite"/>
    </source>
</evidence>